<proteinExistence type="predicted"/>
<evidence type="ECO:0000313" key="1">
    <source>
        <dbReference type="EMBL" id="BBZ60139.1"/>
    </source>
</evidence>
<dbReference type="RefSeq" id="WP_083045091.1">
    <property type="nucleotide sequence ID" value="NZ_AP022617.1"/>
</dbReference>
<organism evidence="1 2">
    <name type="scientific">Mycolicibacterium monacense</name>
    <name type="common">Mycobacterium monacense</name>
    <dbReference type="NCBI Taxonomy" id="85693"/>
    <lineage>
        <taxon>Bacteria</taxon>
        <taxon>Bacillati</taxon>
        <taxon>Actinomycetota</taxon>
        <taxon>Actinomycetes</taxon>
        <taxon>Mycobacteriales</taxon>
        <taxon>Mycobacteriaceae</taxon>
        <taxon>Mycolicibacterium</taxon>
    </lineage>
</organism>
<dbReference type="AlphaFoldDB" id="A0AAD1ISM3"/>
<protein>
    <submittedName>
        <fullName evidence="1">Uncharacterized protein</fullName>
    </submittedName>
</protein>
<dbReference type="Proteomes" id="UP000466039">
    <property type="component" value="Chromosome"/>
</dbReference>
<dbReference type="EMBL" id="AP022617">
    <property type="protein sequence ID" value="BBZ60139.1"/>
    <property type="molecule type" value="Genomic_DNA"/>
</dbReference>
<name>A0AAD1ISM3_MYCMB</name>
<accession>A0AAD1ISM3</accession>
<sequence>MSTLTVTLTDVDGEPMLDSEAMALLFGVRTEDVRALPTVNGVSTIPREWVKRGRQRTREAMAHTGSDFIIDGLRYWARRDHNAELEVIYR</sequence>
<reference evidence="1 2" key="1">
    <citation type="journal article" date="2019" name="Emerg. Microbes Infect.">
        <title>Comprehensive subspecies identification of 175 nontuberculous mycobacteria species based on 7547 genomic profiles.</title>
        <authorList>
            <person name="Matsumoto Y."/>
            <person name="Kinjo T."/>
            <person name="Motooka D."/>
            <person name="Nabeya D."/>
            <person name="Jung N."/>
            <person name="Uechi K."/>
            <person name="Horii T."/>
            <person name="Iida T."/>
            <person name="Fujita J."/>
            <person name="Nakamura S."/>
        </authorList>
    </citation>
    <scope>NUCLEOTIDE SEQUENCE [LARGE SCALE GENOMIC DNA]</scope>
    <source>
        <strain evidence="1 2">JCM 15658</strain>
    </source>
</reference>
<keyword evidence="2" id="KW-1185">Reference proteome</keyword>
<gene>
    <name evidence="1" type="ORF">MMON_14400</name>
</gene>
<evidence type="ECO:0000313" key="2">
    <source>
        <dbReference type="Proteomes" id="UP000466039"/>
    </source>
</evidence>